<comment type="caution">
    <text evidence="2">The sequence shown here is derived from an EMBL/GenBank/DDBJ whole genome shotgun (WGS) entry which is preliminary data.</text>
</comment>
<organism evidence="2 3">
    <name type="scientific">Petrolisthes cinctipes</name>
    <name type="common">Flat porcelain crab</name>
    <dbReference type="NCBI Taxonomy" id="88211"/>
    <lineage>
        <taxon>Eukaryota</taxon>
        <taxon>Metazoa</taxon>
        <taxon>Ecdysozoa</taxon>
        <taxon>Arthropoda</taxon>
        <taxon>Crustacea</taxon>
        <taxon>Multicrustacea</taxon>
        <taxon>Malacostraca</taxon>
        <taxon>Eumalacostraca</taxon>
        <taxon>Eucarida</taxon>
        <taxon>Decapoda</taxon>
        <taxon>Pleocyemata</taxon>
        <taxon>Anomura</taxon>
        <taxon>Galatheoidea</taxon>
        <taxon>Porcellanidae</taxon>
        <taxon>Petrolisthes</taxon>
    </lineage>
</organism>
<accession>A0AAE1EIR2</accession>
<dbReference type="EMBL" id="JAWQEG010006870">
    <property type="protein sequence ID" value="KAK3853679.1"/>
    <property type="molecule type" value="Genomic_DNA"/>
</dbReference>
<dbReference type="Proteomes" id="UP001286313">
    <property type="component" value="Unassembled WGS sequence"/>
</dbReference>
<reference evidence="2" key="1">
    <citation type="submission" date="2023-10" db="EMBL/GenBank/DDBJ databases">
        <title>Genome assemblies of two species of porcelain crab, Petrolisthes cinctipes and Petrolisthes manimaculis (Anomura: Porcellanidae).</title>
        <authorList>
            <person name="Angst P."/>
        </authorList>
    </citation>
    <scope>NUCLEOTIDE SEQUENCE</scope>
    <source>
        <strain evidence="2">PB745_01</strain>
        <tissue evidence="2">Gill</tissue>
    </source>
</reference>
<sequence length="115" mass="13462">MNHLQEQTDKQADIIEKQQRFLEAIDRKEQESNVVITRVADKGDKGESLEGATTDQANRNARDHVLEKTSQLKQAGGEFQQIFVKNYIHPNIRKEWRRLYEAKKQEEWKGEEAVP</sequence>
<name>A0AAE1EIR2_PETCI</name>
<feature type="region of interest" description="Disordered" evidence="1">
    <location>
        <begin position="39"/>
        <end position="61"/>
    </location>
</feature>
<evidence type="ECO:0000313" key="2">
    <source>
        <dbReference type="EMBL" id="KAK3853679.1"/>
    </source>
</evidence>
<feature type="compositionally biased region" description="Basic and acidic residues" evidence="1">
    <location>
        <begin position="39"/>
        <end position="48"/>
    </location>
</feature>
<evidence type="ECO:0000256" key="1">
    <source>
        <dbReference type="SAM" id="MobiDB-lite"/>
    </source>
</evidence>
<proteinExistence type="predicted"/>
<gene>
    <name evidence="2" type="ORF">Pcinc_039793</name>
</gene>
<protein>
    <submittedName>
        <fullName evidence="2">Uncharacterized protein</fullName>
    </submittedName>
</protein>
<dbReference type="AlphaFoldDB" id="A0AAE1EIR2"/>
<keyword evidence="3" id="KW-1185">Reference proteome</keyword>
<evidence type="ECO:0000313" key="3">
    <source>
        <dbReference type="Proteomes" id="UP001286313"/>
    </source>
</evidence>